<sequence>MRLPQARLDQVLDRFREVEARMGAATDGGEIVKLSKEHAELKPVAEAVEALAKAEAERGDLEEMLKSGDADMAALARDELDALDERLPKMQRDLALMLAPKDKDENASAILEVRAGTGGDEAALFAGDLFRMYQRYASLQGWRVEIDSVSEGEMGGYKEIIASVTGDGVFGRWKFESGVHRVQRVPATEAQGRIHTSAATVAVLPEAEDVEIEINESDLRIDTYRSSGAGGQHVNKTDSAVRITHLPTGVVVTSSEKSQHQNRARAMKNLKARLYDMQREALDTARSDARKSQVGSGDRSERIRTYNFPQGRVTDHRINLTLYNLARVIEGDALDDVIKPLIAEDQAARLASLEDSF</sequence>
<evidence type="ECO:0000256" key="4">
    <source>
        <dbReference type="ARBA" id="ARBA00022481"/>
    </source>
</evidence>
<evidence type="ECO:0000256" key="3">
    <source>
        <dbReference type="ARBA" id="ARBA00010835"/>
    </source>
</evidence>
<evidence type="ECO:0000256" key="5">
    <source>
        <dbReference type="ARBA" id="ARBA00022490"/>
    </source>
</evidence>
<evidence type="ECO:0000256" key="7">
    <source>
        <dbReference type="HAMAP-Rule" id="MF_00093"/>
    </source>
</evidence>
<name>A0AB39KQ51_9CAUL</name>
<dbReference type="Gene3D" id="6.10.140.1950">
    <property type="match status" value="1"/>
</dbReference>
<evidence type="ECO:0000256" key="9">
    <source>
        <dbReference type="SAM" id="Coils"/>
    </source>
</evidence>
<dbReference type="InterPro" id="IPR000352">
    <property type="entry name" value="Pep_chain_release_fac_I"/>
</dbReference>
<dbReference type="Gene3D" id="3.30.70.1660">
    <property type="match status" value="1"/>
</dbReference>
<dbReference type="GO" id="GO:0005829">
    <property type="term" value="C:cytosol"/>
    <property type="evidence" value="ECO:0007669"/>
    <property type="project" value="UniProtKB-ARBA"/>
</dbReference>
<dbReference type="PROSITE" id="PS00745">
    <property type="entry name" value="RF_PROK_I"/>
    <property type="match status" value="1"/>
</dbReference>
<dbReference type="PANTHER" id="PTHR43804:SF7">
    <property type="entry name" value="LD18447P"/>
    <property type="match status" value="1"/>
</dbReference>
<dbReference type="RefSeq" id="WP_369058610.1">
    <property type="nucleotide sequence ID" value="NZ_CP158375.1"/>
</dbReference>
<dbReference type="Gene3D" id="3.30.160.20">
    <property type="match status" value="1"/>
</dbReference>
<dbReference type="InterPro" id="IPR005139">
    <property type="entry name" value="PCRF"/>
</dbReference>
<protein>
    <recommendedName>
        <fullName evidence="7 8">Peptide chain release factor 1</fullName>
        <shortName evidence="7">RF-1</shortName>
    </recommendedName>
</protein>
<dbReference type="Pfam" id="PF03462">
    <property type="entry name" value="PCRF"/>
    <property type="match status" value="1"/>
</dbReference>
<dbReference type="SUPFAM" id="SSF75620">
    <property type="entry name" value="Release factor"/>
    <property type="match status" value="1"/>
</dbReference>
<dbReference type="FunFam" id="3.30.70.1660:FF:000004">
    <property type="entry name" value="Peptide chain release factor 1"/>
    <property type="match status" value="1"/>
</dbReference>
<evidence type="ECO:0000313" key="11">
    <source>
        <dbReference type="EMBL" id="XDO95767.1"/>
    </source>
</evidence>
<dbReference type="FunFam" id="3.30.160.20:FF:000004">
    <property type="entry name" value="Peptide chain release factor 1"/>
    <property type="match status" value="1"/>
</dbReference>
<dbReference type="InterPro" id="IPR050057">
    <property type="entry name" value="Prokaryotic/Mito_RF"/>
</dbReference>
<gene>
    <name evidence="7 11" type="primary">prfA</name>
    <name evidence="11" type="ORF">ABOZ73_13290</name>
</gene>
<comment type="subcellular location">
    <subcellularLocation>
        <location evidence="2 7">Cytoplasm</location>
    </subcellularLocation>
</comment>
<keyword evidence="9" id="KW-0175">Coiled coil</keyword>
<dbReference type="EMBL" id="CP158375">
    <property type="protein sequence ID" value="XDO95767.1"/>
    <property type="molecule type" value="Genomic_DNA"/>
</dbReference>
<dbReference type="AlphaFoldDB" id="A0AB39KQ51"/>
<feature type="domain" description="Prokaryotic-type class I peptide chain release factors" evidence="10">
    <location>
        <begin position="225"/>
        <end position="241"/>
    </location>
</feature>
<evidence type="ECO:0000259" key="10">
    <source>
        <dbReference type="PROSITE" id="PS00745"/>
    </source>
</evidence>
<keyword evidence="5 7" id="KW-0963">Cytoplasm</keyword>
<dbReference type="GO" id="GO:0016149">
    <property type="term" value="F:translation release factor activity, codon specific"/>
    <property type="evidence" value="ECO:0007669"/>
    <property type="project" value="UniProtKB-UniRule"/>
</dbReference>
<dbReference type="FunFam" id="3.30.70.1660:FF:000002">
    <property type="entry name" value="Peptide chain release factor 1"/>
    <property type="match status" value="1"/>
</dbReference>
<dbReference type="HAMAP" id="MF_00093">
    <property type="entry name" value="Rel_fac_1"/>
    <property type="match status" value="1"/>
</dbReference>
<dbReference type="NCBIfam" id="NF001859">
    <property type="entry name" value="PRK00591.1"/>
    <property type="match status" value="1"/>
</dbReference>
<proteinExistence type="inferred from homology"/>
<evidence type="ECO:0000256" key="6">
    <source>
        <dbReference type="ARBA" id="ARBA00022917"/>
    </source>
</evidence>
<feature type="modified residue" description="N5-methylglutamine" evidence="7">
    <location>
        <position position="232"/>
    </location>
</feature>
<organism evidence="11">
    <name type="scientific">Caulobacter sp. 73W</name>
    <dbReference type="NCBI Taxonomy" id="3161137"/>
    <lineage>
        <taxon>Bacteria</taxon>
        <taxon>Pseudomonadati</taxon>
        <taxon>Pseudomonadota</taxon>
        <taxon>Alphaproteobacteria</taxon>
        <taxon>Caulobacterales</taxon>
        <taxon>Caulobacteraceae</taxon>
        <taxon>Caulobacter</taxon>
    </lineage>
</organism>
<comment type="PTM">
    <text evidence="7">Methylated by PrmC. Methylation increases the termination efficiency of RF1.</text>
</comment>
<evidence type="ECO:0000256" key="1">
    <source>
        <dbReference type="ARBA" id="ARBA00002986"/>
    </source>
</evidence>
<comment type="similarity">
    <text evidence="3 7">Belongs to the prokaryotic/mitochondrial release factor family.</text>
</comment>
<dbReference type="InterPro" id="IPR045853">
    <property type="entry name" value="Pep_chain_release_fac_I_sf"/>
</dbReference>
<feature type="coiled-coil region" evidence="9">
    <location>
        <begin position="44"/>
        <end position="93"/>
    </location>
</feature>
<reference evidence="11" key="1">
    <citation type="submission" date="2024-06" db="EMBL/GenBank/DDBJ databases">
        <title>Caulobacter inopinatus, sp. nov.</title>
        <authorList>
            <person name="Donachie S.P."/>
        </authorList>
    </citation>
    <scope>NUCLEOTIDE SEQUENCE</scope>
    <source>
        <strain evidence="11">73W</strain>
    </source>
</reference>
<dbReference type="PANTHER" id="PTHR43804">
    <property type="entry name" value="LD18447P"/>
    <property type="match status" value="1"/>
</dbReference>
<accession>A0AB39KQ51</accession>
<dbReference type="InterPro" id="IPR004373">
    <property type="entry name" value="RF-1"/>
</dbReference>
<evidence type="ECO:0000256" key="2">
    <source>
        <dbReference type="ARBA" id="ARBA00004496"/>
    </source>
</evidence>
<evidence type="ECO:0000256" key="8">
    <source>
        <dbReference type="NCBIfam" id="TIGR00019"/>
    </source>
</evidence>
<dbReference type="NCBIfam" id="TIGR00019">
    <property type="entry name" value="prfA"/>
    <property type="match status" value="1"/>
</dbReference>
<keyword evidence="6 7" id="KW-0648">Protein biosynthesis</keyword>
<dbReference type="SMART" id="SM00937">
    <property type="entry name" value="PCRF"/>
    <property type="match status" value="1"/>
</dbReference>
<keyword evidence="4 7" id="KW-0488">Methylation</keyword>
<comment type="function">
    <text evidence="1 7">Peptide chain release factor 1 directs the termination of translation in response to the peptide chain termination codons UAG and UAA.</text>
</comment>
<dbReference type="Pfam" id="PF00472">
    <property type="entry name" value="RF-1"/>
    <property type="match status" value="1"/>
</dbReference>